<protein>
    <submittedName>
        <fullName evidence="2">Uncharacterized protein</fullName>
    </submittedName>
</protein>
<sequence length="47" mass="4915">MSSGGGAAKWAWPWKDSAASDMGSSKDEEGPNLRGRRELVNAEPAPG</sequence>
<dbReference type="AlphaFoldDB" id="Q092F1"/>
<evidence type="ECO:0000313" key="3">
    <source>
        <dbReference type="Proteomes" id="UP000032702"/>
    </source>
</evidence>
<proteinExistence type="predicted"/>
<comment type="caution">
    <text evidence="2">The sequence shown here is derived from an EMBL/GenBank/DDBJ whole genome shotgun (WGS) entry which is preliminary data.</text>
</comment>
<evidence type="ECO:0000256" key="1">
    <source>
        <dbReference type="SAM" id="MobiDB-lite"/>
    </source>
</evidence>
<organism evidence="2 3">
    <name type="scientific">Stigmatella aurantiaca (strain DW4/3-1)</name>
    <dbReference type="NCBI Taxonomy" id="378806"/>
    <lineage>
        <taxon>Bacteria</taxon>
        <taxon>Pseudomonadati</taxon>
        <taxon>Myxococcota</taxon>
        <taxon>Myxococcia</taxon>
        <taxon>Myxococcales</taxon>
        <taxon>Cystobacterineae</taxon>
        <taxon>Archangiaceae</taxon>
        <taxon>Stigmatella</taxon>
    </lineage>
</organism>
<feature type="compositionally biased region" description="Basic and acidic residues" evidence="1">
    <location>
        <begin position="24"/>
        <end position="40"/>
    </location>
</feature>
<accession>Q092F1</accession>
<dbReference type="Proteomes" id="UP000032702">
    <property type="component" value="Unassembled WGS sequence"/>
</dbReference>
<evidence type="ECO:0000313" key="2">
    <source>
        <dbReference type="EMBL" id="EAU66628.1"/>
    </source>
</evidence>
<gene>
    <name evidence="2" type="ORF">STIAU_3595</name>
</gene>
<feature type="region of interest" description="Disordered" evidence="1">
    <location>
        <begin position="1"/>
        <end position="47"/>
    </location>
</feature>
<name>Q092F1_STIAD</name>
<dbReference type="EMBL" id="AAMD01000051">
    <property type="protein sequence ID" value="EAU66628.1"/>
    <property type="molecule type" value="Genomic_DNA"/>
</dbReference>
<reference evidence="2 3" key="1">
    <citation type="submission" date="2006-04" db="EMBL/GenBank/DDBJ databases">
        <authorList>
            <person name="Nierman W.C."/>
        </authorList>
    </citation>
    <scope>NUCLEOTIDE SEQUENCE [LARGE SCALE GENOMIC DNA]</scope>
    <source>
        <strain evidence="2 3">DW4/3-1</strain>
    </source>
</reference>